<feature type="transmembrane region" description="Helical" evidence="1">
    <location>
        <begin position="44"/>
        <end position="63"/>
    </location>
</feature>
<dbReference type="WBParaSite" id="Csp11.Scaffold629.g9096.t1">
    <property type="protein sequence ID" value="Csp11.Scaffold629.g9096.t1"/>
    <property type="gene ID" value="Csp11.Scaffold629.g9096"/>
</dbReference>
<feature type="transmembrane region" description="Helical" evidence="1">
    <location>
        <begin position="83"/>
        <end position="103"/>
    </location>
</feature>
<keyword evidence="2" id="KW-1185">Reference proteome</keyword>
<keyword evidence="1" id="KW-0472">Membrane</keyword>
<name>A0A1I7UGI2_9PELO</name>
<evidence type="ECO:0000313" key="3">
    <source>
        <dbReference type="WBParaSite" id="Csp11.Scaffold629.g9096.t1"/>
    </source>
</evidence>
<evidence type="ECO:0000256" key="1">
    <source>
        <dbReference type="SAM" id="Phobius"/>
    </source>
</evidence>
<organism evidence="2 3">
    <name type="scientific">Caenorhabditis tropicalis</name>
    <dbReference type="NCBI Taxonomy" id="1561998"/>
    <lineage>
        <taxon>Eukaryota</taxon>
        <taxon>Metazoa</taxon>
        <taxon>Ecdysozoa</taxon>
        <taxon>Nematoda</taxon>
        <taxon>Chromadorea</taxon>
        <taxon>Rhabditida</taxon>
        <taxon>Rhabditina</taxon>
        <taxon>Rhabditomorpha</taxon>
        <taxon>Rhabditoidea</taxon>
        <taxon>Rhabditidae</taxon>
        <taxon>Peloderinae</taxon>
        <taxon>Caenorhabditis</taxon>
    </lineage>
</organism>
<dbReference type="PROSITE" id="PS51257">
    <property type="entry name" value="PROKAR_LIPOPROTEIN"/>
    <property type="match status" value="1"/>
</dbReference>
<reference evidence="3" key="1">
    <citation type="submission" date="2016-11" db="UniProtKB">
        <authorList>
            <consortium name="WormBaseParasite"/>
        </authorList>
    </citation>
    <scope>IDENTIFICATION</scope>
</reference>
<dbReference type="Proteomes" id="UP000095282">
    <property type="component" value="Unplaced"/>
</dbReference>
<evidence type="ECO:0000313" key="2">
    <source>
        <dbReference type="Proteomes" id="UP000095282"/>
    </source>
</evidence>
<keyword evidence="1" id="KW-1133">Transmembrane helix</keyword>
<accession>A0A1I7UGI2</accession>
<keyword evidence="1" id="KW-0812">Transmembrane</keyword>
<proteinExistence type="predicted"/>
<protein>
    <submittedName>
        <fullName evidence="3">Cytochrome b561 domain-containing protein</fullName>
    </submittedName>
</protein>
<sequence>MDHGPKNPSAFNITSFHLIGSFCMLFITSCIFEGAEEKFTKRRSLFIGCITIFHIVYLFNSWIAEYQKDAEEVYIVWHYTVKLHSIALYCCLMIAAFICWLPWQNQSIRKKPSYEVIYGDEDSVTKKLLDDCSV</sequence>
<dbReference type="AlphaFoldDB" id="A0A1I7UGI2"/>
<feature type="transmembrane region" description="Helical" evidence="1">
    <location>
        <begin position="12"/>
        <end position="32"/>
    </location>
</feature>